<dbReference type="Gene3D" id="1.10.10.10">
    <property type="entry name" value="Winged helix-like DNA-binding domain superfamily/Winged helix DNA-binding domain"/>
    <property type="match status" value="1"/>
</dbReference>
<dbReference type="EMBL" id="CP032153">
    <property type="protein sequence ID" value="AYN22407.1"/>
    <property type="molecule type" value="Genomic_DNA"/>
</dbReference>
<dbReference type="Proteomes" id="UP000268070">
    <property type="component" value="Chromosome"/>
</dbReference>
<dbReference type="PROSITE" id="PS50931">
    <property type="entry name" value="HTH_LYSR"/>
    <property type="match status" value="1"/>
</dbReference>
<name>A0A3G2HZC6_9BURK</name>
<dbReference type="GO" id="GO:0003700">
    <property type="term" value="F:DNA-binding transcription factor activity"/>
    <property type="evidence" value="ECO:0007669"/>
    <property type="project" value="InterPro"/>
</dbReference>
<keyword evidence="4" id="KW-0804">Transcription</keyword>
<dbReference type="Pfam" id="PF03466">
    <property type="entry name" value="LysR_substrate"/>
    <property type="match status" value="1"/>
</dbReference>
<dbReference type="SUPFAM" id="SSF46785">
    <property type="entry name" value="Winged helix' DNA-binding domain"/>
    <property type="match status" value="1"/>
</dbReference>
<dbReference type="KEGG" id="aaqu:D3M96_18745"/>
<dbReference type="PANTHER" id="PTHR30537:SF74">
    <property type="entry name" value="HTH-TYPE TRANSCRIPTIONAL REGULATOR TRPI"/>
    <property type="match status" value="1"/>
</dbReference>
<dbReference type="InterPro" id="IPR005119">
    <property type="entry name" value="LysR_subst-bd"/>
</dbReference>
<protein>
    <submittedName>
        <fullName evidence="6">LysR family transcriptional regulator</fullName>
    </submittedName>
</protein>
<dbReference type="OrthoDB" id="5526340at2"/>
<gene>
    <name evidence="6" type="ORF">D3M96_18745</name>
</gene>
<evidence type="ECO:0000313" key="6">
    <source>
        <dbReference type="EMBL" id="AYN22407.1"/>
    </source>
</evidence>
<dbReference type="SUPFAM" id="SSF53850">
    <property type="entry name" value="Periplasmic binding protein-like II"/>
    <property type="match status" value="1"/>
</dbReference>
<dbReference type="GO" id="GO:0006351">
    <property type="term" value="P:DNA-templated transcription"/>
    <property type="evidence" value="ECO:0007669"/>
    <property type="project" value="TreeGrafter"/>
</dbReference>
<evidence type="ECO:0000256" key="3">
    <source>
        <dbReference type="ARBA" id="ARBA00023125"/>
    </source>
</evidence>
<dbReference type="Gene3D" id="3.40.190.10">
    <property type="entry name" value="Periplasmic binding protein-like II"/>
    <property type="match status" value="2"/>
</dbReference>
<comment type="similarity">
    <text evidence="1">Belongs to the LysR transcriptional regulatory family.</text>
</comment>
<proteinExistence type="inferred from homology"/>
<keyword evidence="3" id="KW-0238">DNA-binding</keyword>
<sequence>MQSSLPLNALRVFLVACRHRSFTAAAQELSVTHGAVSRQMKLLEDRLGQVLFEKEGLRMAPTPHALAFAEEIGHAFSRIHEASLHYGRGLTTRLLRVHAPATFAMKWLIPRLPDFNKRYPDARIQVQTATTQQLRLEGAFDLAIRRGKPIQSNFSGIALFEERHSLIASPELLQQIPLKRLEDIHHHVWISSDTRPRHWDEWLTSAGMNNKPWRSLRFDHFYVSYSAIQDGLGIGIGPIPTLNKDIEKGRIVTPFPDLLTSAQQYWAITQNSTQKTLLHKQFEDWLQEQVID</sequence>
<dbReference type="RefSeq" id="WP_121739882.1">
    <property type="nucleotide sequence ID" value="NZ_CP032153.1"/>
</dbReference>
<dbReference type="PRINTS" id="PR00039">
    <property type="entry name" value="HTHLYSR"/>
</dbReference>
<dbReference type="GO" id="GO:0043565">
    <property type="term" value="F:sequence-specific DNA binding"/>
    <property type="evidence" value="ECO:0007669"/>
    <property type="project" value="TreeGrafter"/>
</dbReference>
<dbReference type="InterPro" id="IPR058163">
    <property type="entry name" value="LysR-type_TF_proteobact-type"/>
</dbReference>
<dbReference type="PANTHER" id="PTHR30537">
    <property type="entry name" value="HTH-TYPE TRANSCRIPTIONAL REGULATOR"/>
    <property type="match status" value="1"/>
</dbReference>
<reference evidence="6 7" key="1">
    <citation type="submission" date="2018-09" db="EMBL/GenBank/DDBJ databases">
        <title>Complete genome sequence of the hydrocarbonoclastic bacterium Alcaligenes aquatilis QD168, isolated from a crude-oil polluted marine sediment of Central Chile.</title>
        <authorList>
            <person name="Duran R.E."/>
            <person name="Barra B."/>
            <person name="Salva-Serra F."/>
            <person name="Mendez V."/>
            <person name="Moore E.R.B."/>
            <person name="Seeger M."/>
        </authorList>
    </citation>
    <scope>NUCLEOTIDE SEQUENCE [LARGE SCALE GENOMIC DNA]</scope>
    <source>
        <strain evidence="6 7">QD168</strain>
    </source>
</reference>
<feature type="domain" description="HTH lysR-type" evidence="5">
    <location>
        <begin position="5"/>
        <end position="62"/>
    </location>
</feature>
<accession>A0A3G2HZC6</accession>
<dbReference type="InterPro" id="IPR000847">
    <property type="entry name" value="LysR_HTH_N"/>
</dbReference>
<evidence type="ECO:0000313" key="7">
    <source>
        <dbReference type="Proteomes" id="UP000268070"/>
    </source>
</evidence>
<evidence type="ECO:0000259" key="5">
    <source>
        <dbReference type="PROSITE" id="PS50931"/>
    </source>
</evidence>
<dbReference type="Pfam" id="PF00126">
    <property type="entry name" value="HTH_1"/>
    <property type="match status" value="1"/>
</dbReference>
<evidence type="ECO:0000256" key="4">
    <source>
        <dbReference type="ARBA" id="ARBA00023163"/>
    </source>
</evidence>
<dbReference type="InterPro" id="IPR036390">
    <property type="entry name" value="WH_DNA-bd_sf"/>
</dbReference>
<dbReference type="CDD" id="cd08432">
    <property type="entry name" value="PBP2_GcdR_TrpI_HvrB_AmpR_like"/>
    <property type="match status" value="1"/>
</dbReference>
<dbReference type="AlphaFoldDB" id="A0A3G2HZC6"/>
<dbReference type="InterPro" id="IPR036388">
    <property type="entry name" value="WH-like_DNA-bd_sf"/>
</dbReference>
<evidence type="ECO:0000256" key="1">
    <source>
        <dbReference type="ARBA" id="ARBA00009437"/>
    </source>
</evidence>
<keyword evidence="2" id="KW-0805">Transcription regulation</keyword>
<evidence type="ECO:0000256" key="2">
    <source>
        <dbReference type="ARBA" id="ARBA00023015"/>
    </source>
</evidence>
<organism evidence="6 7">
    <name type="scientific">Alcaligenes aquatilis</name>
    <dbReference type="NCBI Taxonomy" id="323284"/>
    <lineage>
        <taxon>Bacteria</taxon>
        <taxon>Pseudomonadati</taxon>
        <taxon>Pseudomonadota</taxon>
        <taxon>Betaproteobacteria</taxon>
        <taxon>Burkholderiales</taxon>
        <taxon>Alcaligenaceae</taxon>
        <taxon>Alcaligenes</taxon>
    </lineage>
</organism>